<accession>A0A6P1TP12</accession>
<evidence type="ECO:0000313" key="3">
    <source>
        <dbReference type="Proteomes" id="UP000464314"/>
    </source>
</evidence>
<dbReference type="InterPro" id="IPR008840">
    <property type="entry name" value="Sipho_Gp157"/>
</dbReference>
<dbReference type="AlphaFoldDB" id="A0A6P1TP12"/>
<dbReference type="EMBL" id="CP048000">
    <property type="protein sequence ID" value="QHQ61365.1"/>
    <property type="molecule type" value="Genomic_DNA"/>
</dbReference>
<reference evidence="2 3" key="1">
    <citation type="submission" date="2020-01" db="EMBL/GenBank/DDBJ databases">
        <title>Genome analysis of Anaerocolumna sp. CBA3638.</title>
        <authorList>
            <person name="Kim J."/>
            <person name="Roh S.W."/>
        </authorList>
    </citation>
    <scope>NUCLEOTIDE SEQUENCE [LARGE SCALE GENOMIC DNA]</scope>
    <source>
        <strain evidence="2 3">CBA3638</strain>
    </source>
</reference>
<keyword evidence="3" id="KW-1185">Reference proteome</keyword>
<proteinExistence type="predicted"/>
<dbReference type="Pfam" id="PF05565">
    <property type="entry name" value="Sipho_Gp157"/>
    <property type="match status" value="1"/>
</dbReference>
<gene>
    <name evidence="2" type="ORF">Ana3638_11760</name>
</gene>
<dbReference type="KEGG" id="anr:Ana3638_11760"/>
<evidence type="ECO:0000313" key="2">
    <source>
        <dbReference type="EMBL" id="QHQ61365.1"/>
    </source>
</evidence>
<keyword evidence="1" id="KW-0175">Coiled coil</keyword>
<organism evidence="2 3">
    <name type="scientific">Anaerocolumna sedimenticola</name>
    <dbReference type="NCBI Taxonomy" id="2696063"/>
    <lineage>
        <taxon>Bacteria</taxon>
        <taxon>Bacillati</taxon>
        <taxon>Bacillota</taxon>
        <taxon>Clostridia</taxon>
        <taxon>Lachnospirales</taxon>
        <taxon>Lachnospiraceae</taxon>
        <taxon>Anaerocolumna</taxon>
    </lineage>
</organism>
<dbReference type="Proteomes" id="UP000464314">
    <property type="component" value="Chromosome"/>
</dbReference>
<dbReference type="RefSeq" id="WP_161838190.1">
    <property type="nucleotide sequence ID" value="NZ_CP048000.1"/>
</dbReference>
<feature type="coiled-coil region" evidence="1">
    <location>
        <begin position="50"/>
        <end position="84"/>
    </location>
</feature>
<protein>
    <recommendedName>
        <fullName evidence="4">Siphovirus Gp157 family protein</fullName>
    </recommendedName>
</protein>
<sequence length="166" mass="19320">MSSLYQITESYDAVLNMLYDEEIDEQTIIDTLEAIEGEFEDKADNYAKLYKSLKYDAEVIKAEIDRLRARLNTNENRAQILKDTLEANMKQIGKTKFKTTLFSFNIQKNGGLQPLRLDVLDVKDLPKAYRIPQDPLPNNERIRELLSTQQVTWAHLEPRGESLRIR</sequence>
<name>A0A6P1TP12_9FIRM</name>
<evidence type="ECO:0000256" key="1">
    <source>
        <dbReference type="SAM" id="Coils"/>
    </source>
</evidence>
<evidence type="ECO:0008006" key="4">
    <source>
        <dbReference type="Google" id="ProtNLM"/>
    </source>
</evidence>